<dbReference type="EMBL" id="AMQM01007385">
    <property type="status" value="NOT_ANNOTATED_CDS"/>
    <property type="molecule type" value="Genomic_DNA"/>
</dbReference>
<dbReference type="STRING" id="6412.T1G750"/>
<evidence type="ECO:0000313" key="10">
    <source>
        <dbReference type="EMBL" id="ESN93519.1"/>
    </source>
</evidence>
<dbReference type="FunFam" id="3.40.190.80:FF:000002">
    <property type="entry name" value="Inositol-1-monophosphatase"/>
    <property type="match status" value="1"/>
</dbReference>
<dbReference type="CDD" id="cd01639">
    <property type="entry name" value="IMPase"/>
    <property type="match status" value="1"/>
</dbReference>
<dbReference type="RefSeq" id="XP_009028341.1">
    <property type="nucleotide sequence ID" value="XM_009030093.1"/>
</dbReference>
<accession>T1G750</accession>
<feature type="binding site" evidence="8">
    <location>
        <position position="73"/>
    </location>
    <ligand>
        <name>Mg(2+)</name>
        <dbReference type="ChEBI" id="CHEBI:18420"/>
        <label>1</label>
        <note>catalytic</note>
    </ligand>
</feature>
<keyword evidence="12" id="KW-1185">Reference proteome</keyword>
<dbReference type="FunFam" id="3.30.540.10:FF:000004">
    <property type="entry name" value="Inositol-1-monophosphatase"/>
    <property type="match status" value="1"/>
</dbReference>
<dbReference type="AlphaFoldDB" id="T1G750"/>
<dbReference type="PRINTS" id="PR00378">
    <property type="entry name" value="LIIMPHPHTASE"/>
</dbReference>
<evidence type="ECO:0000256" key="9">
    <source>
        <dbReference type="RuleBase" id="RU364068"/>
    </source>
</evidence>
<name>T1G750_HELRO</name>
<dbReference type="GeneID" id="20216897"/>
<sequence>VIRKGFFENKEVSVKENFADLVTETDQAVEKLVINHLKSKFQNHCFIGEESASAEKGQHIILTDAPTWIIDPIDGTTNFVHKFPFCCISLALMVNKVIEFGIVYNSVTNEIFSAKRGQGAFLNGNKISVSQVKELKDALVCAEIGSSRDDATLTVKFDNMKKIIEKAHGIRCQGSAALNMCYVACGRADAYFEFGPHIWDFAAGEIIVKEAGGVVFSTDGSPVDLLARKVLCSSSKELSCSITKLIQDIPYDRD</sequence>
<dbReference type="PANTHER" id="PTHR20854:SF4">
    <property type="entry name" value="INOSITOL-1-MONOPHOSPHATASE-RELATED"/>
    <property type="match status" value="1"/>
</dbReference>
<dbReference type="OMA" id="ERGLHPW"/>
<dbReference type="KEGG" id="hro:HELRODRAFT_88652"/>
<evidence type="ECO:0000256" key="3">
    <source>
        <dbReference type="ARBA" id="ARBA00005152"/>
    </source>
</evidence>
<organism evidence="11 12">
    <name type="scientific">Helobdella robusta</name>
    <name type="common">Californian leech</name>
    <dbReference type="NCBI Taxonomy" id="6412"/>
    <lineage>
        <taxon>Eukaryota</taxon>
        <taxon>Metazoa</taxon>
        <taxon>Spiralia</taxon>
        <taxon>Lophotrochozoa</taxon>
        <taxon>Annelida</taxon>
        <taxon>Clitellata</taxon>
        <taxon>Hirudinea</taxon>
        <taxon>Rhynchobdellida</taxon>
        <taxon>Glossiphoniidae</taxon>
        <taxon>Helobdella</taxon>
    </lineage>
</organism>
<dbReference type="eggNOG" id="KOG2951">
    <property type="taxonomic scope" value="Eukaryota"/>
</dbReference>
<feature type="binding site" evidence="8">
    <location>
        <position position="74"/>
    </location>
    <ligand>
        <name>Mg(2+)</name>
        <dbReference type="ChEBI" id="CHEBI:18420"/>
        <label>1</label>
        <note>catalytic</note>
    </ligand>
</feature>
<comment type="similarity">
    <text evidence="4 9">Belongs to the inositol monophosphatase superfamily.</text>
</comment>
<dbReference type="HOGENOM" id="CLU_044118_1_0_1"/>
<evidence type="ECO:0000313" key="12">
    <source>
        <dbReference type="Proteomes" id="UP000015101"/>
    </source>
</evidence>
<dbReference type="GO" id="GO:0006021">
    <property type="term" value="P:inositol biosynthetic process"/>
    <property type="evidence" value="ECO:0007669"/>
    <property type="project" value="UniProtKB-UniPathway"/>
</dbReference>
<dbReference type="Proteomes" id="UP000015101">
    <property type="component" value="Unassembled WGS sequence"/>
</dbReference>
<dbReference type="EC" id="3.1.3.25" evidence="9"/>
<dbReference type="OrthoDB" id="10254945at2759"/>
<dbReference type="EnsemblMetazoa" id="HelroT88652">
    <property type="protein sequence ID" value="HelroP88652"/>
    <property type="gene ID" value="HelroG88652"/>
</dbReference>
<dbReference type="FunCoup" id="T1G750">
    <property type="interactions" value="627"/>
</dbReference>
<proteinExistence type="inferred from homology"/>
<dbReference type="Gene3D" id="3.30.540.10">
    <property type="entry name" value="Fructose-1,6-Bisphosphatase, subunit A, domain 1"/>
    <property type="match status" value="1"/>
</dbReference>
<keyword evidence="6 9" id="KW-0378">Hydrolase</keyword>
<dbReference type="PROSITE" id="PS00629">
    <property type="entry name" value="IMP_1"/>
    <property type="match status" value="1"/>
</dbReference>
<dbReference type="EMBL" id="KB097605">
    <property type="protein sequence ID" value="ESN93519.1"/>
    <property type="molecule type" value="Genomic_DNA"/>
</dbReference>
<keyword evidence="5 8" id="KW-0479">Metal-binding</keyword>
<dbReference type="GO" id="GO:0006020">
    <property type="term" value="P:inositol metabolic process"/>
    <property type="evidence" value="ECO:0000318"/>
    <property type="project" value="GO_Central"/>
</dbReference>
<protein>
    <recommendedName>
        <fullName evidence="9">Inositol-1-monophosphatase</fullName>
        <ecNumber evidence="9">3.1.3.25</ecNumber>
    </recommendedName>
</protein>
<reference evidence="10 12" key="2">
    <citation type="journal article" date="2013" name="Nature">
        <title>Insights into bilaterian evolution from three spiralian genomes.</title>
        <authorList>
            <person name="Simakov O."/>
            <person name="Marletaz F."/>
            <person name="Cho S.J."/>
            <person name="Edsinger-Gonzales E."/>
            <person name="Havlak P."/>
            <person name="Hellsten U."/>
            <person name="Kuo D.H."/>
            <person name="Larsson T."/>
            <person name="Lv J."/>
            <person name="Arendt D."/>
            <person name="Savage R."/>
            <person name="Osoegawa K."/>
            <person name="de Jong P."/>
            <person name="Grimwood J."/>
            <person name="Chapman J.A."/>
            <person name="Shapiro H."/>
            <person name="Aerts A."/>
            <person name="Otillar R.P."/>
            <person name="Terry A.Y."/>
            <person name="Boore J.L."/>
            <person name="Grigoriev I.V."/>
            <person name="Lindberg D.R."/>
            <person name="Seaver E.C."/>
            <person name="Weisblat D.A."/>
            <person name="Putnam N.H."/>
            <person name="Rokhsar D.S."/>
        </authorList>
    </citation>
    <scope>NUCLEOTIDE SEQUENCE</scope>
</reference>
<reference evidence="11" key="3">
    <citation type="submission" date="2015-06" db="UniProtKB">
        <authorList>
            <consortium name="EnsemblMetazoa"/>
        </authorList>
    </citation>
    <scope>IDENTIFICATION</scope>
</reference>
<dbReference type="GO" id="GO:0007165">
    <property type="term" value="P:signal transduction"/>
    <property type="evidence" value="ECO:0000318"/>
    <property type="project" value="GO_Central"/>
</dbReference>
<dbReference type="InterPro" id="IPR020552">
    <property type="entry name" value="Inositol_monoPase_Li-sen"/>
</dbReference>
<evidence type="ECO:0000313" key="11">
    <source>
        <dbReference type="EnsemblMetazoa" id="HelroP88652"/>
    </source>
</evidence>
<comment type="pathway">
    <text evidence="3 9">Polyol metabolism; myo-inositol biosynthesis; myo-inositol from D-glucose 6-phosphate: step 2/2.</text>
</comment>
<dbReference type="PROSITE" id="PS00630">
    <property type="entry name" value="IMP_2"/>
    <property type="match status" value="1"/>
</dbReference>
<evidence type="ECO:0000256" key="8">
    <source>
        <dbReference type="PIRSR" id="PIRSR600760-2"/>
    </source>
</evidence>
<dbReference type="GO" id="GO:0008934">
    <property type="term" value="F:inositol monophosphate 1-phosphatase activity"/>
    <property type="evidence" value="ECO:0000318"/>
    <property type="project" value="GO_Central"/>
</dbReference>
<feature type="binding site" evidence="8">
    <location>
        <position position="49"/>
    </location>
    <ligand>
        <name>Mg(2+)</name>
        <dbReference type="ChEBI" id="CHEBI:18420"/>
        <label>1</label>
        <note>catalytic</note>
    </ligand>
</feature>
<evidence type="ECO:0000256" key="7">
    <source>
        <dbReference type="ARBA" id="ARBA00022842"/>
    </source>
</evidence>
<reference evidence="12" key="1">
    <citation type="submission" date="2012-12" db="EMBL/GenBank/DDBJ databases">
        <authorList>
            <person name="Hellsten U."/>
            <person name="Grimwood J."/>
            <person name="Chapman J.A."/>
            <person name="Shapiro H."/>
            <person name="Aerts A."/>
            <person name="Otillar R.P."/>
            <person name="Terry A.Y."/>
            <person name="Boore J.L."/>
            <person name="Simakov O."/>
            <person name="Marletaz F."/>
            <person name="Cho S.-J."/>
            <person name="Edsinger-Gonzales E."/>
            <person name="Havlak P."/>
            <person name="Kuo D.-H."/>
            <person name="Larsson T."/>
            <person name="Lv J."/>
            <person name="Arendt D."/>
            <person name="Savage R."/>
            <person name="Osoegawa K."/>
            <person name="de Jong P."/>
            <person name="Lindberg D.R."/>
            <person name="Seaver E.C."/>
            <person name="Weisblat D.A."/>
            <person name="Putnam N.H."/>
            <person name="Grigoriev I.V."/>
            <person name="Rokhsar D.S."/>
        </authorList>
    </citation>
    <scope>NUCLEOTIDE SEQUENCE</scope>
</reference>
<dbReference type="InterPro" id="IPR000760">
    <property type="entry name" value="Inositol_monophosphatase-like"/>
</dbReference>
<dbReference type="Pfam" id="PF00459">
    <property type="entry name" value="Inositol_P"/>
    <property type="match status" value="1"/>
</dbReference>
<dbReference type="InterPro" id="IPR033942">
    <property type="entry name" value="IMPase"/>
</dbReference>
<dbReference type="GO" id="GO:0046854">
    <property type="term" value="P:phosphatidylinositol phosphate biosynthetic process"/>
    <property type="evidence" value="ECO:0007669"/>
    <property type="project" value="InterPro"/>
</dbReference>
<dbReference type="GO" id="GO:0046872">
    <property type="term" value="F:metal ion binding"/>
    <property type="evidence" value="ECO:0007669"/>
    <property type="project" value="UniProtKB-KW"/>
</dbReference>
<feature type="binding site" evidence="8">
    <location>
        <position position="200"/>
    </location>
    <ligand>
        <name>Mg(2+)</name>
        <dbReference type="ChEBI" id="CHEBI:18420"/>
        <label>1</label>
        <note>catalytic</note>
    </ligand>
</feature>
<evidence type="ECO:0000256" key="5">
    <source>
        <dbReference type="ARBA" id="ARBA00022723"/>
    </source>
</evidence>
<evidence type="ECO:0000256" key="6">
    <source>
        <dbReference type="ARBA" id="ARBA00022801"/>
    </source>
</evidence>
<comment type="cofactor">
    <cofactor evidence="2 8 9">
        <name>Mg(2+)</name>
        <dbReference type="ChEBI" id="CHEBI:18420"/>
    </cofactor>
</comment>
<evidence type="ECO:0000256" key="4">
    <source>
        <dbReference type="ARBA" id="ARBA00009759"/>
    </source>
</evidence>
<gene>
    <name evidence="11" type="primary">20216897</name>
    <name evidence="10" type="ORF">HELRODRAFT_88652</name>
</gene>
<evidence type="ECO:0000256" key="1">
    <source>
        <dbReference type="ARBA" id="ARBA00001033"/>
    </source>
</evidence>
<feature type="binding site" evidence="8">
    <location>
        <position position="71"/>
    </location>
    <ligand>
        <name>Mg(2+)</name>
        <dbReference type="ChEBI" id="CHEBI:18420"/>
        <label>1</label>
        <note>catalytic</note>
    </ligand>
</feature>
<dbReference type="SUPFAM" id="SSF56655">
    <property type="entry name" value="Carbohydrate phosphatase"/>
    <property type="match status" value="1"/>
</dbReference>
<dbReference type="PRINTS" id="PR00377">
    <property type="entry name" value="IMPHPHTASES"/>
</dbReference>
<dbReference type="CTD" id="20216897"/>
<dbReference type="Gene3D" id="3.40.190.80">
    <property type="match status" value="1"/>
</dbReference>
<evidence type="ECO:0000256" key="2">
    <source>
        <dbReference type="ARBA" id="ARBA00001946"/>
    </source>
</evidence>
<dbReference type="InParanoid" id="T1G750"/>
<dbReference type="UniPathway" id="UPA00823">
    <property type="reaction ID" value="UER00788"/>
</dbReference>
<dbReference type="PANTHER" id="PTHR20854">
    <property type="entry name" value="INOSITOL MONOPHOSPHATASE"/>
    <property type="match status" value="1"/>
</dbReference>
<dbReference type="InterPro" id="IPR020550">
    <property type="entry name" value="Inositol_monophosphatase_CS"/>
</dbReference>
<keyword evidence="7 8" id="KW-0460">Magnesium</keyword>
<comment type="catalytic activity">
    <reaction evidence="1 9">
        <text>a myo-inositol phosphate + H2O = myo-inositol + phosphate</text>
        <dbReference type="Rhea" id="RHEA:24056"/>
        <dbReference type="ChEBI" id="CHEBI:15377"/>
        <dbReference type="ChEBI" id="CHEBI:17268"/>
        <dbReference type="ChEBI" id="CHEBI:43474"/>
        <dbReference type="ChEBI" id="CHEBI:84139"/>
        <dbReference type="EC" id="3.1.3.25"/>
    </reaction>
</comment>
<dbReference type="InterPro" id="IPR020583">
    <property type="entry name" value="Inositol_monoP_metal-BS"/>
</dbReference>